<evidence type="ECO:0000256" key="2">
    <source>
        <dbReference type="ARBA" id="ARBA00022741"/>
    </source>
</evidence>
<name>A0A7C3IIA1_9SPIR</name>
<dbReference type="CDD" id="cd03214">
    <property type="entry name" value="ABC_Iron-Siderophores_B12_Hemin"/>
    <property type="match status" value="1"/>
</dbReference>
<dbReference type="GO" id="GO:0005524">
    <property type="term" value="F:ATP binding"/>
    <property type="evidence" value="ECO:0007669"/>
    <property type="project" value="UniProtKB-KW"/>
</dbReference>
<dbReference type="FunFam" id="3.40.50.300:FF:000134">
    <property type="entry name" value="Iron-enterobactin ABC transporter ATP-binding protein"/>
    <property type="match status" value="1"/>
</dbReference>
<keyword evidence="1" id="KW-0813">Transport</keyword>
<dbReference type="PANTHER" id="PTHR42794:SF1">
    <property type="entry name" value="HEMIN IMPORT ATP-BINDING PROTEIN HMUV"/>
    <property type="match status" value="1"/>
</dbReference>
<dbReference type="PANTHER" id="PTHR42794">
    <property type="entry name" value="HEMIN IMPORT ATP-BINDING PROTEIN HMUV"/>
    <property type="match status" value="1"/>
</dbReference>
<keyword evidence="3 7" id="KW-0067">ATP-binding</keyword>
<dbReference type="EMBL" id="DSVL01000290">
    <property type="protein sequence ID" value="HFH29741.1"/>
    <property type="molecule type" value="Genomic_DNA"/>
</dbReference>
<sequence>MLAPDVRLSADSLSVGYHGKAILSRISFSVSKGELLTLVGPNGAGKTTLLKTLAALIKPLSGTILLDSKPLEAFSSYERAAKIGYVAQGSSIHWPFTVYELVSQGRFPSRGWFGSESPEDRLVIEEALEITDLYSYRERLVTELSGGELQRVLIARALAQKPELLLLDEPVSHLDIRYQIGVMELLQKLVSQGLSAIISLHDLNLASLYASTVSLVAQGGIVKHGPVKEVLRPDILQEAYNINLEVGPHPESPDLPMIYYERQR</sequence>
<dbReference type="InterPro" id="IPR017871">
    <property type="entry name" value="ABC_transporter-like_CS"/>
</dbReference>
<comment type="caution">
    <text evidence="7">The sequence shown here is derived from an EMBL/GenBank/DDBJ whole genome shotgun (WGS) entry which is preliminary data.</text>
</comment>
<evidence type="ECO:0000256" key="1">
    <source>
        <dbReference type="ARBA" id="ARBA00022448"/>
    </source>
</evidence>
<dbReference type="Pfam" id="PF00005">
    <property type="entry name" value="ABC_tran"/>
    <property type="match status" value="1"/>
</dbReference>
<feature type="domain" description="ABC transporter" evidence="6">
    <location>
        <begin position="8"/>
        <end position="243"/>
    </location>
</feature>
<accession>A0A7C3IIA1</accession>
<dbReference type="SUPFAM" id="SSF52540">
    <property type="entry name" value="P-loop containing nucleoside triphosphate hydrolases"/>
    <property type="match status" value="1"/>
</dbReference>
<evidence type="ECO:0000256" key="4">
    <source>
        <dbReference type="ARBA" id="ARBA00022967"/>
    </source>
</evidence>
<proteinExistence type="predicted"/>
<evidence type="ECO:0000256" key="5">
    <source>
        <dbReference type="ARBA" id="ARBA00037066"/>
    </source>
</evidence>
<dbReference type="PROSITE" id="PS00211">
    <property type="entry name" value="ABC_TRANSPORTER_1"/>
    <property type="match status" value="1"/>
</dbReference>
<evidence type="ECO:0000256" key="3">
    <source>
        <dbReference type="ARBA" id="ARBA00022840"/>
    </source>
</evidence>
<dbReference type="PROSITE" id="PS50893">
    <property type="entry name" value="ABC_TRANSPORTER_2"/>
    <property type="match status" value="1"/>
</dbReference>
<keyword evidence="4" id="KW-1278">Translocase</keyword>
<dbReference type="InterPro" id="IPR003439">
    <property type="entry name" value="ABC_transporter-like_ATP-bd"/>
</dbReference>
<protein>
    <submittedName>
        <fullName evidence="7">ABC transporter ATP-binding protein</fullName>
    </submittedName>
</protein>
<dbReference type="InterPro" id="IPR027417">
    <property type="entry name" value="P-loop_NTPase"/>
</dbReference>
<evidence type="ECO:0000259" key="6">
    <source>
        <dbReference type="PROSITE" id="PS50893"/>
    </source>
</evidence>
<comment type="function">
    <text evidence="5">Part of the ABC transporter complex HmuTUV involved in hemin import. Responsible for energy coupling to the transport system.</text>
</comment>
<dbReference type="AlphaFoldDB" id="A0A7C3IIA1"/>
<dbReference type="GO" id="GO:0016887">
    <property type="term" value="F:ATP hydrolysis activity"/>
    <property type="evidence" value="ECO:0007669"/>
    <property type="project" value="InterPro"/>
</dbReference>
<dbReference type="InterPro" id="IPR003593">
    <property type="entry name" value="AAA+_ATPase"/>
</dbReference>
<keyword evidence="2" id="KW-0547">Nucleotide-binding</keyword>
<dbReference type="SMART" id="SM00382">
    <property type="entry name" value="AAA"/>
    <property type="match status" value="1"/>
</dbReference>
<evidence type="ECO:0000313" key="7">
    <source>
        <dbReference type="EMBL" id="HFH29741.1"/>
    </source>
</evidence>
<reference evidence="7" key="1">
    <citation type="journal article" date="2020" name="mSystems">
        <title>Genome- and Community-Level Interaction Insights into Carbon Utilization and Element Cycling Functions of Hydrothermarchaeota in Hydrothermal Sediment.</title>
        <authorList>
            <person name="Zhou Z."/>
            <person name="Liu Y."/>
            <person name="Xu W."/>
            <person name="Pan J."/>
            <person name="Luo Z.H."/>
            <person name="Li M."/>
        </authorList>
    </citation>
    <scope>NUCLEOTIDE SEQUENCE [LARGE SCALE GENOMIC DNA]</scope>
    <source>
        <strain evidence="7">SpSt-503</strain>
    </source>
</reference>
<dbReference type="Gene3D" id="3.40.50.300">
    <property type="entry name" value="P-loop containing nucleotide triphosphate hydrolases"/>
    <property type="match status" value="1"/>
</dbReference>
<gene>
    <name evidence="7" type="ORF">ENS59_09575</name>
</gene>
<organism evidence="7">
    <name type="scientific">Gracilinema caldarium</name>
    <dbReference type="NCBI Taxonomy" id="215591"/>
    <lineage>
        <taxon>Bacteria</taxon>
        <taxon>Pseudomonadati</taxon>
        <taxon>Spirochaetota</taxon>
        <taxon>Spirochaetia</taxon>
        <taxon>Spirochaetales</taxon>
        <taxon>Breznakiellaceae</taxon>
        <taxon>Gracilinema</taxon>
    </lineage>
</organism>